<dbReference type="Pfam" id="PF10589">
    <property type="entry name" value="NADH_4Fe-4S"/>
    <property type="match status" value="1"/>
</dbReference>
<evidence type="ECO:0000313" key="16">
    <source>
        <dbReference type="EMBL" id="SFU43523.1"/>
    </source>
</evidence>
<reference evidence="16 17" key="1">
    <citation type="submission" date="2016-10" db="EMBL/GenBank/DDBJ databases">
        <authorList>
            <person name="de Groot N.N."/>
        </authorList>
    </citation>
    <scope>NUCLEOTIDE SEQUENCE [LARGE SCALE GENOMIC DNA]</scope>
    <source>
        <strain evidence="16 17">R-24608</strain>
    </source>
</reference>
<dbReference type="FunFam" id="1.20.1440.230:FF:000001">
    <property type="entry name" value="Mitochondrial NADH dehydrogenase flavoprotein 1"/>
    <property type="match status" value="1"/>
</dbReference>
<dbReference type="SMART" id="SM00928">
    <property type="entry name" value="NADH_4Fe-4S"/>
    <property type="match status" value="1"/>
</dbReference>
<dbReference type="GO" id="GO:0010181">
    <property type="term" value="F:FMN binding"/>
    <property type="evidence" value="ECO:0007669"/>
    <property type="project" value="InterPro"/>
</dbReference>
<evidence type="ECO:0000256" key="3">
    <source>
        <dbReference type="ARBA" id="ARBA00007523"/>
    </source>
</evidence>
<dbReference type="InterPro" id="IPR050837">
    <property type="entry name" value="ComplexI_51kDa_subunit"/>
</dbReference>
<sequence length="449" mass="48778">MTTAAQILSQFQATGVQTCFHDRHINAQIYADLNGSNWGIKDYEARGGYAALRKILGADGGEGMTQDQVIATVKESGLRGRGGAGFPTGLKWSFMPRQFPGQKHLVCNSDEGEPGTCKDRDILMYNPHIVIEGMIIGAYAMGISLGYNYIHGEIFQVYERFEAALEEARAAGYLGDKILGSDFSFQLHAHHGFGAYICGEETALLESLEGKKGQPRFKPPFPASFGLYGKPTTINNTETFAAVPWIIRNGGQAYLECGKPNNGGTKIFSVSGDVERPGNYEIPLGTPFAKLLELAGGVRKGRQLKAVIPGGSSSPVLPAHIMMDCTMDYDSISKAGSMLGSGAVIVMDDSRDMVESLLRLSYFYQHESCGQCTPCREGTGWLWRVVQRIQHGQGRPEDIELLDSVAFNIMGRTICALGDAAAMPVRAMIKHFRHEFEAKIQAATKASAA</sequence>
<feature type="domain" description="NADH-ubiquinone oxidoreductase 51kDa subunit iron-sulphur binding" evidence="15">
    <location>
        <begin position="354"/>
        <end position="399"/>
    </location>
</feature>
<dbReference type="Proteomes" id="UP000183656">
    <property type="component" value="Unassembled WGS sequence"/>
</dbReference>
<evidence type="ECO:0000256" key="1">
    <source>
        <dbReference type="ARBA" id="ARBA00001917"/>
    </source>
</evidence>
<keyword evidence="11 14" id="KW-0411">Iron-sulfur</keyword>
<evidence type="ECO:0000256" key="4">
    <source>
        <dbReference type="ARBA" id="ARBA00022485"/>
    </source>
</evidence>
<keyword evidence="12 14" id="KW-0520">NAD</keyword>
<dbReference type="PROSITE" id="PS00645">
    <property type="entry name" value="COMPLEX1_51K_2"/>
    <property type="match status" value="1"/>
</dbReference>
<dbReference type="Gene3D" id="3.10.20.600">
    <property type="match status" value="1"/>
</dbReference>
<dbReference type="InterPro" id="IPR019554">
    <property type="entry name" value="Soluble_ligand-bd"/>
</dbReference>
<comment type="cofactor">
    <cofactor evidence="2 14">
        <name>[4Fe-4S] cluster</name>
        <dbReference type="ChEBI" id="CHEBI:49883"/>
    </cofactor>
</comment>
<dbReference type="NCBIfam" id="NF010120">
    <property type="entry name" value="PRK13596.1"/>
    <property type="match status" value="1"/>
</dbReference>
<keyword evidence="4 14" id="KW-0004">4Fe-4S</keyword>
<dbReference type="STRING" id="343013.SAMN04489707_100446"/>
<keyword evidence="10 14" id="KW-0408">Iron</keyword>
<dbReference type="NCBIfam" id="TIGR01959">
    <property type="entry name" value="nuoF_fam"/>
    <property type="match status" value="1"/>
</dbReference>
<dbReference type="GO" id="GO:0003954">
    <property type="term" value="F:NADH dehydrogenase activity"/>
    <property type="evidence" value="ECO:0007669"/>
    <property type="project" value="TreeGrafter"/>
</dbReference>
<dbReference type="Gene3D" id="3.40.50.11540">
    <property type="entry name" value="NADH-ubiquinone oxidoreductase 51kDa subunit"/>
    <property type="match status" value="1"/>
</dbReference>
<evidence type="ECO:0000256" key="8">
    <source>
        <dbReference type="ARBA" id="ARBA00022723"/>
    </source>
</evidence>
<dbReference type="EMBL" id="FPBX01000004">
    <property type="protein sequence ID" value="SFU43523.1"/>
    <property type="molecule type" value="Genomic_DNA"/>
</dbReference>
<name>A0A1I7G522_9BURK</name>
<dbReference type="AlphaFoldDB" id="A0A1I7G522"/>
<dbReference type="GO" id="GO:0048038">
    <property type="term" value="F:quinone binding"/>
    <property type="evidence" value="ECO:0007669"/>
    <property type="project" value="UniProtKB-KW"/>
</dbReference>
<dbReference type="InterPro" id="IPR019575">
    <property type="entry name" value="Nuop51_4Fe4S-bd"/>
</dbReference>
<evidence type="ECO:0000256" key="12">
    <source>
        <dbReference type="ARBA" id="ARBA00023027"/>
    </source>
</evidence>
<dbReference type="FunFam" id="3.10.20.600:FF:000003">
    <property type="entry name" value="NADH-quinone oxidoreductase subunit F"/>
    <property type="match status" value="1"/>
</dbReference>
<comment type="similarity">
    <text evidence="3 14">Belongs to the complex I 51 kDa subunit family.</text>
</comment>
<keyword evidence="5 14" id="KW-0285">Flavoprotein</keyword>
<comment type="catalytic activity">
    <reaction evidence="13 14">
        <text>a quinone + NADH + 5 H(+)(in) = a quinol + NAD(+) + 4 H(+)(out)</text>
        <dbReference type="Rhea" id="RHEA:57888"/>
        <dbReference type="ChEBI" id="CHEBI:15378"/>
        <dbReference type="ChEBI" id="CHEBI:24646"/>
        <dbReference type="ChEBI" id="CHEBI:57540"/>
        <dbReference type="ChEBI" id="CHEBI:57945"/>
        <dbReference type="ChEBI" id="CHEBI:132124"/>
    </reaction>
</comment>
<dbReference type="PANTHER" id="PTHR11780">
    <property type="entry name" value="NADH-UBIQUINONE OXIDOREDUCTASE FLAVOPROTEIN 1 NDUFV1"/>
    <property type="match status" value="1"/>
</dbReference>
<evidence type="ECO:0000256" key="14">
    <source>
        <dbReference type="RuleBase" id="RU364066"/>
    </source>
</evidence>
<dbReference type="SUPFAM" id="SSF142019">
    <property type="entry name" value="Nqo1 FMN-binding domain-like"/>
    <property type="match status" value="1"/>
</dbReference>
<dbReference type="RefSeq" id="WP_054254809.1">
    <property type="nucleotide sequence ID" value="NZ_CYIG01000002.1"/>
</dbReference>
<dbReference type="Gene3D" id="1.20.1440.230">
    <property type="entry name" value="NADH-ubiquinone oxidoreductase 51kDa subunit, iron-sulphur binding domain"/>
    <property type="match status" value="1"/>
</dbReference>
<comment type="cofactor">
    <cofactor evidence="1 14">
        <name>FMN</name>
        <dbReference type="ChEBI" id="CHEBI:58210"/>
    </cofactor>
</comment>
<dbReference type="EC" id="7.1.1.-" evidence="14"/>
<keyword evidence="9" id="KW-1278">Translocase</keyword>
<proteinExistence type="inferred from homology"/>
<dbReference type="InterPro" id="IPR001949">
    <property type="entry name" value="NADH-UbQ_OxRdtase_51kDa_CS"/>
</dbReference>
<dbReference type="GO" id="GO:0045333">
    <property type="term" value="P:cellular respiration"/>
    <property type="evidence" value="ECO:0007669"/>
    <property type="project" value="TreeGrafter"/>
</dbReference>
<evidence type="ECO:0000256" key="11">
    <source>
        <dbReference type="ARBA" id="ARBA00023014"/>
    </source>
</evidence>
<accession>A0A1I7G522</accession>
<evidence type="ECO:0000256" key="5">
    <source>
        <dbReference type="ARBA" id="ARBA00022630"/>
    </source>
</evidence>
<keyword evidence="6 14" id="KW-0288">FMN</keyword>
<dbReference type="OrthoDB" id="9805533at2"/>
<dbReference type="SUPFAM" id="SSF140490">
    <property type="entry name" value="Nqo1C-terminal domain-like"/>
    <property type="match status" value="1"/>
</dbReference>
<keyword evidence="8 14" id="KW-0479">Metal-binding</keyword>
<dbReference type="InterPro" id="IPR037225">
    <property type="entry name" value="Nuo51_FMN-bd_sf"/>
</dbReference>
<dbReference type="PANTHER" id="PTHR11780:SF10">
    <property type="entry name" value="NADH DEHYDROGENASE [UBIQUINONE] FLAVOPROTEIN 1, MITOCHONDRIAL"/>
    <property type="match status" value="1"/>
</dbReference>
<dbReference type="GO" id="GO:0046872">
    <property type="term" value="F:metal ion binding"/>
    <property type="evidence" value="ECO:0007669"/>
    <property type="project" value="UniProtKB-KW"/>
</dbReference>
<dbReference type="GO" id="GO:0051539">
    <property type="term" value="F:4 iron, 4 sulfur cluster binding"/>
    <property type="evidence" value="ECO:0007669"/>
    <property type="project" value="UniProtKB-UniRule"/>
</dbReference>
<dbReference type="Pfam" id="PF01512">
    <property type="entry name" value="Complex1_51K"/>
    <property type="match status" value="1"/>
</dbReference>
<evidence type="ECO:0000313" key="17">
    <source>
        <dbReference type="Proteomes" id="UP000183656"/>
    </source>
</evidence>
<dbReference type="GO" id="GO:0051287">
    <property type="term" value="F:NAD binding"/>
    <property type="evidence" value="ECO:0007669"/>
    <property type="project" value="UniProtKB-UniRule"/>
</dbReference>
<dbReference type="InterPro" id="IPR011538">
    <property type="entry name" value="Nuo51_FMN-bd"/>
</dbReference>
<evidence type="ECO:0000256" key="2">
    <source>
        <dbReference type="ARBA" id="ARBA00001966"/>
    </source>
</evidence>
<comment type="function">
    <text evidence="14">NDH-1 shuttles electrons from NADH, via FMN and iron-sulfur (Fe-S) centers, to quinones in the respiratory chain.</text>
</comment>
<dbReference type="GO" id="GO:0008137">
    <property type="term" value="F:NADH dehydrogenase (ubiquinone) activity"/>
    <property type="evidence" value="ECO:0007669"/>
    <property type="project" value="InterPro"/>
</dbReference>
<evidence type="ECO:0000259" key="15">
    <source>
        <dbReference type="SMART" id="SM00928"/>
    </source>
</evidence>
<dbReference type="Gene3D" id="6.10.250.1450">
    <property type="match status" value="1"/>
</dbReference>
<evidence type="ECO:0000256" key="9">
    <source>
        <dbReference type="ARBA" id="ARBA00022967"/>
    </source>
</evidence>
<dbReference type="SUPFAM" id="SSF142984">
    <property type="entry name" value="Nqo1 middle domain-like"/>
    <property type="match status" value="1"/>
</dbReference>
<gene>
    <name evidence="16" type="ORF">SAMN04489707_100446</name>
</gene>
<evidence type="ECO:0000256" key="10">
    <source>
        <dbReference type="ARBA" id="ARBA00023004"/>
    </source>
</evidence>
<protein>
    <recommendedName>
        <fullName evidence="14">NADH-quinone oxidoreductase subunit F</fullName>
        <ecNumber evidence="14">7.1.1.-</ecNumber>
    </recommendedName>
</protein>
<dbReference type="Pfam" id="PF10531">
    <property type="entry name" value="SLBB"/>
    <property type="match status" value="1"/>
</dbReference>
<dbReference type="InterPro" id="IPR037207">
    <property type="entry name" value="Nuop51_4Fe4S-bd_sf"/>
</dbReference>
<dbReference type="FunFam" id="3.40.50.11540:FF:000001">
    <property type="entry name" value="NADH dehydrogenase [ubiquinone] flavoprotein 1, mitochondrial"/>
    <property type="match status" value="1"/>
</dbReference>
<organism evidence="16 17">
    <name type="scientific">Paenacidovorax caeni</name>
    <dbReference type="NCBI Taxonomy" id="343013"/>
    <lineage>
        <taxon>Bacteria</taxon>
        <taxon>Pseudomonadati</taxon>
        <taxon>Pseudomonadota</taxon>
        <taxon>Betaproteobacteria</taxon>
        <taxon>Burkholderiales</taxon>
        <taxon>Comamonadaceae</taxon>
        <taxon>Paenacidovorax</taxon>
    </lineage>
</organism>
<keyword evidence="7 14" id="KW-0874">Quinone</keyword>
<evidence type="ECO:0000256" key="13">
    <source>
        <dbReference type="ARBA" id="ARBA00047712"/>
    </source>
</evidence>
<evidence type="ECO:0000256" key="7">
    <source>
        <dbReference type="ARBA" id="ARBA00022719"/>
    </source>
</evidence>
<keyword evidence="17" id="KW-1185">Reference proteome</keyword>
<evidence type="ECO:0000256" key="6">
    <source>
        <dbReference type="ARBA" id="ARBA00022643"/>
    </source>
</evidence>
<dbReference type="InterPro" id="IPR011537">
    <property type="entry name" value="NADH-UbQ_OxRdtase_suF"/>
</dbReference>